<evidence type="ECO:0000256" key="2">
    <source>
        <dbReference type="ARBA" id="ARBA00022827"/>
    </source>
</evidence>
<dbReference type="EMBL" id="BMCU01000002">
    <property type="protein sequence ID" value="GGG05658.1"/>
    <property type="molecule type" value="Genomic_DNA"/>
</dbReference>
<dbReference type="InterPro" id="IPR036134">
    <property type="entry name" value="Crypto/Photolyase_FAD-like_sf"/>
</dbReference>
<dbReference type="GO" id="GO:0032922">
    <property type="term" value="P:circadian regulation of gene expression"/>
    <property type="evidence" value="ECO:0007669"/>
    <property type="project" value="TreeGrafter"/>
</dbReference>
<keyword evidence="1 3" id="KW-0285">Flavoprotein</keyword>
<comment type="cofactor">
    <cofactor evidence="3">
        <name>FAD</name>
        <dbReference type="ChEBI" id="CHEBI:57692"/>
    </cofactor>
    <text evidence="3">Binds 1 FAD per subunit.</text>
</comment>
<comment type="caution">
    <text evidence="7">The sequence shown here is derived from an EMBL/GenBank/DDBJ whole genome shotgun (WGS) entry which is preliminary data.</text>
</comment>
<organism evidence="7 8">
    <name type="scientific">Rhodococcoides trifolii</name>
    <dbReference type="NCBI Taxonomy" id="908250"/>
    <lineage>
        <taxon>Bacteria</taxon>
        <taxon>Bacillati</taxon>
        <taxon>Actinomycetota</taxon>
        <taxon>Actinomycetes</taxon>
        <taxon>Mycobacteriales</taxon>
        <taxon>Nocardiaceae</taxon>
        <taxon>Rhodococcoides</taxon>
    </lineage>
</organism>
<dbReference type="InterPro" id="IPR002081">
    <property type="entry name" value="Cryptochrome/DNA_photolyase_1"/>
</dbReference>
<dbReference type="GO" id="GO:0071949">
    <property type="term" value="F:FAD binding"/>
    <property type="evidence" value="ECO:0007669"/>
    <property type="project" value="TreeGrafter"/>
</dbReference>
<evidence type="ECO:0000313" key="8">
    <source>
        <dbReference type="Proteomes" id="UP000654257"/>
    </source>
</evidence>
<accession>A0A917D0G6</accession>
<dbReference type="PANTHER" id="PTHR11455">
    <property type="entry name" value="CRYPTOCHROME"/>
    <property type="match status" value="1"/>
</dbReference>
<name>A0A917D0G6_9NOCA</name>
<reference evidence="7" key="2">
    <citation type="submission" date="2020-09" db="EMBL/GenBank/DDBJ databases">
        <authorList>
            <person name="Sun Q."/>
            <person name="Sedlacek I."/>
        </authorList>
    </citation>
    <scope>NUCLEOTIDE SEQUENCE</scope>
    <source>
        <strain evidence="7">CCM 7905</strain>
    </source>
</reference>
<dbReference type="GO" id="GO:0003677">
    <property type="term" value="F:DNA binding"/>
    <property type="evidence" value="ECO:0007669"/>
    <property type="project" value="TreeGrafter"/>
</dbReference>
<evidence type="ECO:0000256" key="3">
    <source>
        <dbReference type="PIRSR" id="PIRSR602081-1"/>
    </source>
</evidence>
<feature type="region of interest" description="Disordered" evidence="5">
    <location>
        <begin position="255"/>
        <end position="281"/>
    </location>
</feature>
<feature type="domain" description="Cryptochrome/DNA photolyase FAD-binding" evidence="6">
    <location>
        <begin position="113"/>
        <end position="222"/>
    </location>
</feature>
<dbReference type="Pfam" id="PF03441">
    <property type="entry name" value="FAD_binding_7"/>
    <property type="match status" value="1"/>
</dbReference>
<evidence type="ECO:0000313" key="7">
    <source>
        <dbReference type="EMBL" id="GGG05658.1"/>
    </source>
</evidence>
<dbReference type="SUPFAM" id="SSF48173">
    <property type="entry name" value="Cryptochrome/photolyase FAD-binding domain"/>
    <property type="match status" value="1"/>
</dbReference>
<evidence type="ECO:0000256" key="1">
    <source>
        <dbReference type="ARBA" id="ARBA00022630"/>
    </source>
</evidence>
<feature type="site" description="Electron transfer via tryptophanyl radical" evidence="4">
    <location>
        <position position="190"/>
    </location>
</feature>
<proteinExistence type="predicted"/>
<dbReference type="Proteomes" id="UP000654257">
    <property type="component" value="Unassembled WGS sequence"/>
</dbReference>
<keyword evidence="2 3" id="KW-0274">FAD</keyword>
<evidence type="ECO:0000256" key="5">
    <source>
        <dbReference type="SAM" id="MobiDB-lite"/>
    </source>
</evidence>
<keyword evidence="8" id="KW-1185">Reference proteome</keyword>
<dbReference type="AlphaFoldDB" id="A0A917D0G6"/>
<gene>
    <name evidence="7" type="ORF">GCM10007304_19750</name>
</gene>
<dbReference type="InterPro" id="IPR005101">
    <property type="entry name" value="Cryptochr/Photolyase_FAD-bd"/>
</dbReference>
<dbReference type="GO" id="GO:0003904">
    <property type="term" value="F:deoxyribodipyrimidine photo-lyase activity"/>
    <property type="evidence" value="ECO:0007669"/>
    <property type="project" value="TreeGrafter"/>
</dbReference>
<protein>
    <recommendedName>
        <fullName evidence="6">Cryptochrome/DNA photolyase FAD-binding domain-containing protein</fullName>
    </recommendedName>
</protein>
<evidence type="ECO:0000256" key="4">
    <source>
        <dbReference type="PIRSR" id="PIRSR602081-2"/>
    </source>
</evidence>
<reference evidence="7" key="1">
    <citation type="journal article" date="2014" name="Int. J. Syst. Evol. Microbiol.">
        <title>Complete genome sequence of Corynebacterium casei LMG S-19264T (=DSM 44701T), isolated from a smear-ripened cheese.</title>
        <authorList>
            <consortium name="US DOE Joint Genome Institute (JGI-PGF)"/>
            <person name="Walter F."/>
            <person name="Albersmeier A."/>
            <person name="Kalinowski J."/>
            <person name="Ruckert C."/>
        </authorList>
    </citation>
    <scope>NUCLEOTIDE SEQUENCE</scope>
    <source>
        <strain evidence="7">CCM 7905</strain>
    </source>
</reference>
<dbReference type="Gene3D" id="1.25.40.80">
    <property type="match status" value="1"/>
</dbReference>
<dbReference type="GO" id="GO:0043153">
    <property type="term" value="P:entrainment of circadian clock by photoperiod"/>
    <property type="evidence" value="ECO:0007669"/>
    <property type="project" value="TreeGrafter"/>
</dbReference>
<dbReference type="Gene3D" id="1.10.579.10">
    <property type="entry name" value="DNA Cyclobutane Dipyrimidine Photolyase, subunit A, domain 3"/>
    <property type="match status" value="1"/>
</dbReference>
<feature type="binding site" evidence="3">
    <location>
        <position position="110"/>
    </location>
    <ligand>
        <name>FAD</name>
        <dbReference type="ChEBI" id="CHEBI:57692"/>
    </ligand>
</feature>
<dbReference type="GO" id="GO:0005737">
    <property type="term" value="C:cytoplasm"/>
    <property type="evidence" value="ECO:0007669"/>
    <property type="project" value="TreeGrafter"/>
</dbReference>
<dbReference type="PANTHER" id="PTHR11455:SF18">
    <property type="entry name" value="SI:CH1073-390K14.1"/>
    <property type="match status" value="1"/>
</dbReference>
<feature type="binding site" evidence="3">
    <location>
        <position position="63"/>
    </location>
    <ligand>
        <name>FAD</name>
        <dbReference type="ChEBI" id="CHEBI:57692"/>
    </ligand>
</feature>
<feature type="site" description="Electron transfer via tryptophanyl radical" evidence="4">
    <location>
        <position position="145"/>
    </location>
</feature>
<evidence type="ECO:0000259" key="6">
    <source>
        <dbReference type="Pfam" id="PF03441"/>
    </source>
</evidence>
<feature type="site" description="Electron transfer via tryptophanyl radical" evidence="4">
    <location>
        <position position="213"/>
    </location>
</feature>
<sequence length="414" mass="45662">MGNSDTVPQLSTPPTDTDDVIAWVAEHLGDLTREGPHGVTSGGFKGGQSAADAALATLDIDRYAWTRSTVLPVSRRGASRMSPYIRHGLLTLPMVWDAVADAPPKDRTKYRDELMWQEYARHLYARVGTANGKSLTRAQPQTSTWTRDPWPAEMNCMATVVDELHTDGWLVNQTRMWLSSQWAVRAGAPWREGEDEMFAHLLDGSRAANRLGWQWTVGTGSGKPYGFSRWQVNKRAPQLCRECALSNACPIEDWPSSDPGPHVDGPDLNTGPVPAGPSTTETTGTAEAVWLTAESLGDNDPALAADPDRPAVFVFDEPLLRTLRLSGKRLVFLAEALGEMATVRPLEVRRGVVAEELTGRSLAATWTPVPGWARISAHLSIDELHPWPWLVRPETSSLRSFSAWRRSHRGQHAR</sequence>